<evidence type="ECO:0000256" key="2">
    <source>
        <dbReference type="ARBA" id="ARBA00008053"/>
    </source>
</evidence>
<organism evidence="7 8">
    <name type="scientific">Isachenkonia alkalipeptolytica</name>
    <dbReference type="NCBI Taxonomy" id="2565777"/>
    <lineage>
        <taxon>Bacteria</taxon>
        <taxon>Bacillati</taxon>
        <taxon>Bacillota</taxon>
        <taxon>Clostridia</taxon>
        <taxon>Eubacteriales</taxon>
        <taxon>Clostridiaceae</taxon>
        <taxon>Isachenkonia</taxon>
    </lineage>
</organism>
<gene>
    <name evidence="7" type="ORF">ISALK_13400</name>
</gene>
<comment type="subcellular location">
    <subcellularLocation>
        <location evidence="1">Endomembrane system</location>
    </subcellularLocation>
</comment>
<sequence>MNVIYLLTLAIVGSFIGWGTNRLAVKLLFRPLRSYRIPIINVEVQGLIPKRKKEIAKIIGRTIENDFISIEEIIDEVLEKQRDGNVMDIIKTKLRIIASKKMPTFLPRGMKEKIHTYIDDLVEEEGENMILELIDNMSRNTNQNFQLATLIEDKINRFPIYKLETIVQEVAKKELKHIEILGGVLGFIIGLIQGSLVLLL</sequence>
<dbReference type="PANTHER" id="PTHR35791">
    <property type="entry name" value="UPF0754 MEMBRANE PROTEIN YHEB"/>
    <property type="match status" value="1"/>
</dbReference>
<feature type="transmembrane region" description="Helical" evidence="6">
    <location>
        <begin position="6"/>
        <end position="29"/>
    </location>
</feature>
<evidence type="ECO:0000256" key="5">
    <source>
        <dbReference type="ARBA" id="ARBA00023136"/>
    </source>
</evidence>
<dbReference type="GO" id="GO:0012505">
    <property type="term" value="C:endomembrane system"/>
    <property type="evidence" value="ECO:0007669"/>
    <property type="project" value="UniProtKB-SubCell"/>
</dbReference>
<reference evidence="7 8" key="1">
    <citation type="submission" date="2019-04" db="EMBL/GenBank/DDBJ databases">
        <title>Isachenkonia alkalipeptolytica gen. nov. sp. nov. a new anaerobic, alkiliphilic organothrophic bacterium capable to reduce synthesized ferrihydrite isolated from a soda lake.</title>
        <authorList>
            <person name="Toshchakov S.V."/>
            <person name="Zavarzina D.G."/>
            <person name="Zhilina T.N."/>
            <person name="Kostrikina N.A."/>
            <person name="Kublanov I.V."/>
        </authorList>
    </citation>
    <scope>NUCLEOTIDE SEQUENCE [LARGE SCALE GENOMIC DNA]</scope>
    <source>
        <strain evidence="7 8">Z-1701</strain>
    </source>
</reference>
<feature type="transmembrane region" description="Helical" evidence="6">
    <location>
        <begin position="180"/>
        <end position="199"/>
    </location>
</feature>
<comment type="caution">
    <text evidence="7">The sequence shown here is derived from an EMBL/GenBank/DDBJ whole genome shotgun (WGS) entry which is preliminary data.</text>
</comment>
<dbReference type="AlphaFoldDB" id="A0AA43XML9"/>
<dbReference type="EMBL" id="SUMG01000027">
    <property type="protein sequence ID" value="NBG89485.1"/>
    <property type="molecule type" value="Genomic_DNA"/>
</dbReference>
<comment type="similarity">
    <text evidence="2">Belongs to the UPF0754 family.</text>
</comment>
<evidence type="ECO:0000313" key="8">
    <source>
        <dbReference type="Proteomes" id="UP000449710"/>
    </source>
</evidence>
<dbReference type="PANTHER" id="PTHR35791:SF1">
    <property type="entry name" value="UPF0754 MEMBRANE PROTEIN YHEB"/>
    <property type="match status" value="1"/>
</dbReference>
<dbReference type="InterPro" id="IPR007383">
    <property type="entry name" value="DUF445"/>
</dbReference>
<keyword evidence="8" id="KW-1185">Reference proteome</keyword>
<evidence type="ECO:0000256" key="1">
    <source>
        <dbReference type="ARBA" id="ARBA00004308"/>
    </source>
</evidence>
<evidence type="ECO:0000313" key="7">
    <source>
        <dbReference type="EMBL" id="NBG89485.1"/>
    </source>
</evidence>
<proteinExistence type="inferred from homology"/>
<evidence type="ECO:0000256" key="3">
    <source>
        <dbReference type="ARBA" id="ARBA00022692"/>
    </source>
</evidence>
<dbReference type="Pfam" id="PF04286">
    <property type="entry name" value="DUF445"/>
    <property type="match status" value="1"/>
</dbReference>
<evidence type="ECO:0000256" key="6">
    <source>
        <dbReference type="SAM" id="Phobius"/>
    </source>
</evidence>
<keyword evidence="3 6" id="KW-0812">Transmembrane</keyword>
<dbReference type="Proteomes" id="UP000449710">
    <property type="component" value="Unassembled WGS sequence"/>
</dbReference>
<accession>A0AA43XML9</accession>
<evidence type="ECO:0000256" key="4">
    <source>
        <dbReference type="ARBA" id="ARBA00022989"/>
    </source>
</evidence>
<keyword evidence="4 6" id="KW-1133">Transmembrane helix</keyword>
<dbReference type="RefSeq" id="WP_160723197.1">
    <property type="nucleotide sequence ID" value="NZ_SUMG01000027.1"/>
</dbReference>
<protein>
    <submittedName>
        <fullName evidence="7">DUF445 family protein</fullName>
    </submittedName>
</protein>
<name>A0AA43XML9_9CLOT</name>
<keyword evidence="5 6" id="KW-0472">Membrane</keyword>